<dbReference type="InterPro" id="IPR050261">
    <property type="entry name" value="FrsA_esterase"/>
</dbReference>
<name>A0ABX1KA13_9MICO</name>
<dbReference type="InterPro" id="IPR029058">
    <property type="entry name" value="AB_hydrolase_fold"/>
</dbReference>
<dbReference type="Gene3D" id="1.20.1440.110">
    <property type="entry name" value="acylaminoacyl peptidase"/>
    <property type="match status" value="1"/>
</dbReference>
<comment type="caution">
    <text evidence="2">The sequence shown here is derived from an EMBL/GenBank/DDBJ whole genome shotgun (WGS) entry which is preliminary data.</text>
</comment>
<dbReference type="EMBL" id="JABACI010000001">
    <property type="protein sequence ID" value="NLP83347.1"/>
    <property type="molecule type" value="Genomic_DNA"/>
</dbReference>
<reference evidence="2 3" key="1">
    <citation type="submission" date="2020-04" db="EMBL/GenBank/DDBJ databases">
        <title>CFH 90308 Microbacterium sp.</title>
        <authorList>
            <person name="Nie G."/>
            <person name="Ming H."/>
            <person name="Xia T."/>
        </authorList>
    </citation>
    <scope>NUCLEOTIDE SEQUENCE [LARGE SCALE GENOMIC DNA]</scope>
    <source>
        <strain evidence="2 3">CFH 90308</strain>
    </source>
</reference>
<evidence type="ECO:0000313" key="2">
    <source>
        <dbReference type="EMBL" id="NLP83347.1"/>
    </source>
</evidence>
<comment type="similarity">
    <text evidence="1">Belongs to the AB hydrolase superfamily.</text>
</comment>
<dbReference type="GO" id="GO:0016787">
    <property type="term" value="F:hydrolase activity"/>
    <property type="evidence" value="ECO:0007669"/>
    <property type="project" value="UniProtKB-KW"/>
</dbReference>
<dbReference type="SUPFAM" id="SSF53474">
    <property type="entry name" value="alpha/beta-Hydrolases"/>
    <property type="match status" value="1"/>
</dbReference>
<protein>
    <submittedName>
        <fullName evidence="2">Alpha/beta fold hydrolase</fullName>
    </submittedName>
</protein>
<evidence type="ECO:0000256" key="1">
    <source>
        <dbReference type="ARBA" id="ARBA00008645"/>
    </source>
</evidence>
<dbReference type="Gene3D" id="3.40.50.1820">
    <property type="entry name" value="alpha/beta hydrolase"/>
    <property type="match status" value="1"/>
</dbReference>
<keyword evidence="3" id="KW-1185">Reference proteome</keyword>
<dbReference type="PANTHER" id="PTHR22946">
    <property type="entry name" value="DIENELACTONE HYDROLASE DOMAIN-CONTAINING PROTEIN-RELATED"/>
    <property type="match status" value="1"/>
</dbReference>
<gene>
    <name evidence="2" type="ORF">HF576_05775</name>
</gene>
<sequence length="401" mass="43987">MQLFNDPIQNEFAGALMGLAPYGSADIGEVDLLISRVTDGDDDSFFEACSAAARARIEEGDAAAAAGHIETAYDCYMRASLWLAMSYHPLYGTPVDPRLADAFHLQMHTFEKALRLGVVRADPVDIPYEGTKLPAWFIRAPGHEEERRPVVLVGGGWDSTMTENHFGFGIAALARGYHVLLHDGPGQGKLLIDEGLTLRHDWDAVVTPVVDAALRIDVVDPDRIVYWAWSLGGYFAPQVAAHEHRLAAIVADPGQMDIGVKLTAPLARFGLDADAMARLPELSDEDERTIMAYFSENRGLHWKIIQRGFWTNGGGDLTGFLAEMMKWKLEPSEIAMITCPVLVTAAESDPVSSDSKALYDALPGPKTFMLFTDAEGAGMHCEVLNRSLANRRTLDWLDDTL</sequence>
<dbReference type="RefSeq" id="WP_168911766.1">
    <property type="nucleotide sequence ID" value="NZ_JABACI010000001.1"/>
</dbReference>
<dbReference type="PANTHER" id="PTHR22946:SF12">
    <property type="entry name" value="CONIDIAL PIGMENT BIOSYNTHESIS PROTEIN AYG1 (AFU_ORTHOLOGUE AFUA_2G17550)"/>
    <property type="match status" value="1"/>
</dbReference>
<evidence type="ECO:0000313" key="3">
    <source>
        <dbReference type="Proteomes" id="UP001429745"/>
    </source>
</evidence>
<keyword evidence="2" id="KW-0378">Hydrolase</keyword>
<proteinExistence type="inferred from homology"/>
<accession>A0ABX1KA13</accession>
<organism evidence="2 3">
    <name type="scientific">Microbacterium salsuginis</name>
    <dbReference type="NCBI Taxonomy" id="2722803"/>
    <lineage>
        <taxon>Bacteria</taxon>
        <taxon>Bacillati</taxon>
        <taxon>Actinomycetota</taxon>
        <taxon>Actinomycetes</taxon>
        <taxon>Micrococcales</taxon>
        <taxon>Microbacteriaceae</taxon>
        <taxon>Microbacterium</taxon>
    </lineage>
</organism>
<dbReference type="Proteomes" id="UP001429745">
    <property type="component" value="Unassembled WGS sequence"/>
</dbReference>